<sequence>MKMNINRFPARIKNLKIIRNDQQTPDLFKLPDK</sequence>
<evidence type="ECO:0000313" key="2">
    <source>
        <dbReference type="Proteomes" id="UP000537204"/>
    </source>
</evidence>
<accession>A0A7W8ZPA6</accession>
<protein>
    <submittedName>
        <fullName evidence="1">Uncharacterized protein</fullName>
    </submittedName>
</protein>
<dbReference type="AlphaFoldDB" id="A0A7W8ZPA6"/>
<organism evidence="1 2">
    <name type="scientific">Pedobacter cryoconitis</name>
    <dbReference type="NCBI Taxonomy" id="188932"/>
    <lineage>
        <taxon>Bacteria</taxon>
        <taxon>Pseudomonadati</taxon>
        <taxon>Bacteroidota</taxon>
        <taxon>Sphingobacteriia</taxon>
        <taxon>Sphingobacteriales</taxon>
        <taxon>Sphingobacteriaceae</taxon>
        <taxon>Pedobacter</taxon>
    </lineage>
</organism>
<proteinExistence type="predicted"/>
<name>A0A7W8ZPA6_9SPHI</name>
<dbReference type="EMBL" id="JACHCE010000006">
    <property type="protein sequence ID" value="MBB5637692.1"/>
    <property type="molecule type" value="Genomic_DNA"/>
</dbReference>
<comment type="caution">
    <text evidence="1">The sequence shown here is derived from an EMBL/GenBank/DDBJ whole genome shotgun (WGS) entry which is preliminary data.</text>
</comment>
<gene>
    <name evidence="1" type="ORF">HDE68_003617</name>
</gene>
<reference evidence="1 2" key="1">
    <citation type="submission" date="2020-08" db="EMBL/GenBank/DDBJ databases">
        <title>Genomic Encyclopedia of Type Strains, Phase IV (KMG-V): Genome sequencing to study the core and pangenomes of soil and plant-associated prokaryotes.</title>
        <authorList>
            <person name="Whitman W."/>
        </authorList>
    </citation>
    <scope>NUCLEOTIDE SEQUENCE [LARGE SCALE GENOMIC DNA]</scope>
    <source>
        <strain evidence="1 2">S3M1</strain>
    </source>
</reference>
<dbReference type="Proteomes" id="UP000537204">
    <property type="component" value="Unassembled WGS sequence"/>
</dbReference>
<evidence type="ECO:0000313" key="1">
    <source>
        <dbReference type="EMBL" id="MBB5637692.1"/>
    </source>
</evidence>